<feature type="signal peptide" evidence="1">
    <location>
        <begin position="1"/>
        <end position="21"/>
    </location>
</feature>
<dbReference type="Gene3D" id="1.20.58.430">
    <property type="entry name" value="Type IV secretion system, VirB5-domain"/>
    <property type="match status" value="1"/>
</dbReference>
<dbReference type="NCBIfam" id="TIGR02791">
    <property type="entry name" value="VirB5"/>
    <property type="match status" value="1"/>
</dbReference>
<evidence type="ECO:0000256" key="1">
    <source>
        <dbReference type="SAM" id="SignalP"/>
    </source>
</evidence>
<proteinExistence type="predicted"/>
<dbReference type="InterPro" id="IPR014158">
    <property type="entry name" value="T4SS_VirB5"/>
</dbReference>
<protein>
    <submittedName>
        <fullName evidence="2">Minor pilin of type IV secretion complex, VirB5</fullName>
    </submittedName>
</protein>
<name>A0A0L0MF81_9BURK</name>
<gene>
    <name evidence="2" type="ORF">BVER_00831</name>
</gene>
<keyword evidence="1" id="KW-0732">Signal</keyword>
<dbReference type="InterPro" id="IPR023220">
    <property type="entry name" value="T4SS_VirB5-domain"/>
</dbReference>
<dbReference type="SUPFAM" id="SSF101082">
    <property type="entry name" value="Typo IV secretion system protein TraC"/>
    <property type="match status" value="1"/>
</dbReference>
<accession>A0A0L0MF81</accession>
<dbReference type="AlphaFoldDB" id="A0A0L0MF81"/>
<dbReference type="Proteomes" id="UP000036959">
    <property type="component" value="Unassembled WGS sequence"/>
</dbReference>
<keyword evidence="3" id="KW-1185">Reference proteome</keyword>
<dbReference type="Pfam" id="PF07996">
    <property type="entry name" value="T4SS"/>
    <property type="match status" value="1"/>
</dbReference>
<evidence type="ECO:0000313" key="2">
    <source>
        <dbReference type="EMBL" id="KND60961.1"/>
    </source>
</evidence>
<sequence>MKRLVITAALLAALTSGSAFAQGIPVYDNTSFLTLVQSFQQAQQTYSQLQTTYNSTVGSRGLSSLINNPAARQYLPSDFQGVLSGISTGSGDLSGLAKQILSNNSVLNSSQLAALSPANQQLIAAARNQNASLSAASQSAFSAATQRFTTLQTLIDSIDGETDPKAIQDLQARIQAENVMMQNENARLAAMSAASTQQQQVQMQADRERAVGFTNTAPPAF</sequence>
<feature type="chain" id="PRO_5005544415" evidence="1">
    <location>
        <begin position="22"/>
        <end position="221"/>
    </location>
</feature>
<reference evidence="3" key="1">
    <citation type="submission" date="2015-06" db="EMBL/GenBank/DDBJ databases">
        <title>Comparative genomics of Burkholderia leaf nodule symbionts.</title>
        <authorList>
            <person name="Carlier A."/>
            <person name="Eberl L."/>
            <person name="Pinto-Carbo M."/>
        </authorList>
    </citation>
    <scope>NUCLEOTIDE SEQUENCE [LARGE SCALE GENOMIC DNA]</scope>
    <source>
        <strain evidence="3">UZHbot4</strain>
    </source>
</reference>
<dbReference type="EMBL" id="LFJJ01000037">
    <property type="protein sequence ID" value="KND60961.1"/>
    <property type="molecule type" value="Genomic_DNA"/>
</dbReference>
<evidence type="ECO:0000313" key="3">
    <source>
        <dbReference type="Proteomes" id="UP000036959"/>
    </source>
</evidence>
<dbReference type="PATRIC" id="fig|242163.4.peg.4836"/>
<dbReference type="CDD" id="cd14262">
    <property type="entry name" value="VirB5_like"/>
    <property type="match status" value="1"/>
</dbReference>
<organism evidence="2 3">
    <name type="scientific">Candidatus Burkholderia verschuerenii</name>
    <dbReference type="NCBI Taxonomy" id="242163"/>
    <lineage>
        <taxon>Bacteria</taxon>
        <taxon>Pseudomonadati</taxon>
        <taxon>Pseudomonadota</taxon>
        <taxon>Betaproteobacteria</taxon>
        <taxon>Burkholderiales</taxon>
        <taxon>Burkholderiaceae</taxon>
        <taxon>Burkholderia</taxon>
    </lineage>
</organism>
<comment type="caution">
    <text evidence="2">The sequence shown here is derived from an EMBL/GenBank/DDBJ whole genome shotgun (WGS) entry which is preliminary data.</text>
</comment>